<dbReference type="InterPro" id="IPR025758">
    <property type="entry name" value="Fic/DOC_N"/>
</dbReference>
<feature type="domain" description="Fido" evidence="3">
    <location>
        <begin position="117"/>
        <end position="262"/>
    </location>
</feature>
<dbReference type="RefSeq" id="WP_321536667.1">
    <property type="nucleotide sequence ID" value="NZ_JARGDL010000020.1"/>
</dbReference>
<feature type="non-terminal residue" evidence="4">
    <location>
        <position position="287"/>
    </location>
</feature>
<organism evidence="4 5">
    <name type="scientific">Stygiobacter electus</name>
    <dbReference type="NCBI Taxonomy" id="3032292"/>
    <lineage>
        <taxon>Bacteria</taxon>
        <taxon>Pseudomonadati</taxon>
        <taxon>Ignavibacteriota</taxon>
        <taxon>Ignavibacteria</taxon>
        <taxon>Ignavibacteriales</taxon>
        <taxon>Melioribacteraceae</taxon>
        <taxon>Stygiobacter</taxon>
    </lineage>
</organism>
<keyword evidence="2" id="KW-0067">ATP-binding</keyword>
<keyword evidence="5" id="KW-1185">Reference proteome</keyword>
<feature type="active site" evidence="1">
    <location>
        <position position="198"/>
    </location>
</feature>
<gene>
    <name evidence="4" type="ORF">P0M35_12095</name>
</gene>
<dbReference type="GO" id="GO:0005524">
    <property type="term" value="F:ATP binding"/>
    <property type="evidence" value="ECO:0007669"/>
    <property type="project" value="UniProtKB-KW"/>
</dbReference>
<accession>A0AAE3NXR1</accession>
<dbReference type="AlphaFoldDB" id="A0AAE3NXR1"/>
<evidence type="ECO:0000313" key="5">
    <source>
        <dbReference type="Proteomes" id="UP001221302"/>
    </source>
</evidence>
<reference evidence="4" key="1">
    <citation type="submission" date="2023-03" db="EMBL/GenBank/DDBJ databases">
        <title>Stygiobacter electus gen. nov., sp. nov., facultatively anaerobic thermotolerant bacterium of the class Ignavibacteria from a well of Yessentuki mineral water deposit.</title>
        <authorList>
            <person name="Podosokorskaya O.A."/>
            <person name="Elcheninov A.G."/>
            <person name="Petrova N.F."/>
            <person name="Zavarzina D.G."/>
            <person name="Kublanov I.V."/>
            <person name="Merkel A.Y."/>
        </authorList>
    </citation>
    <scope>NUCLEOTIDE SEQUENCE</scope>
    <source>
        <strain evidence="4">09-Me</strain>
    </source>
</reference>
<dbReference type="Pfam" id="PF13784">
    <property type="entry name" value="Fic_N"/>
    <property type="match status" value="1"/>
</dbReference>
<protein>
    <submittedName>
        <fullName evidence="4">Fic/DOC family N-terminal domain-containing protein</fullName>
    </submittedName>
</protein>
<evidence type="ECO:0000256" key="1">
    <source>
        <dbReference type="PIRSR" id="PIRSR640198-1"/>
    </source>
</evidence>
<feature type="binding site" evidence="2">
    <location>
        <begin position="240"/>
        <end position="241"/>
    </location>
    <ligand>
        <name>ATP</name>
        <dbReference type="ChEBI" id="CHEBI:30616"/>
    </ligand>
</feature>
<dbReference type="SUPFAM" id="SSF140931">
    <property type="entry name" value="Fic-like"/>
    <property type="match status" value="1"/>
</dbReference>
<dbReference type="InterPro" id="IPR003812">
    <property type="entry name" value="Fido"/>
</dbReference>
<dbReference type="PANTHER" id="PTHR13504:SF35">
    <property type="entry name" value="PROTEIN ADENYLYLTRANSFERASE SOFIC"/>
    <property type="match status" value="1"/>
</dbReference>
<comment type="caution">
    <text evidence="4">The sequence shown here is derived from an EMBL/GenBank/DDBJ whole genome shotgun (WGS) entry which is preliminary data.</text>
</comment>
<evidence type="ECO:0000259" key="3">
    <source>
        <dbReference type="PROSITE" id="PS51459"/>
    </source>
</evidence>
<dbReference type="Gene3D" id="1.10.3290.10">
    <property type="entry name" value="Fido-like domain"/>
    <property type="match status" value="1"/>
</dbReference>
<name>A0AAE3NXR1_9BACT</name>
<dbReference type="Pfam" id="PF02661">
    <property type="entry name" value="Fic"/>
    <property type="match status" value="1"/>
</dbReference>
<dbReference type="InterPro" id="IPR036597">
    <property type="entry name" value="Fido-like_dom_sf"/>
</dbReference>
<dbReference type="EMBL" id="JARGDL010000020">
    <property type="protein sequence ID" value="MDF1612896.1"/>
    <property type="molecule type" value="Genomic_DNA"/>
</dbReference>
<dbReference type="PROSITE" id="PS51459">
    <property type="entry name" value="FIDO"/>
    <property type="match status" value="1"/>
</dbReference>
<evidence type="ECO:0000256" key="2">
    <source>
        <dbReference type="PIRSR" id="PIRSR640198-2"/>
    </source>
</evidence>
<dbReference type="InterPro" id="IPR040198">
    <property type="entry name" value="Fido_containing"/>
</dbReference>
<dbReference type="Proteomes" id="UP001221302">
    <property type="component" value="Unassembled WGS sequence"/>
</dbReference>
<feature type="binding site" evidence="2">
    <location>
        <begin position="202"/>
        <end position="209"/>
    </location>
    <ligand>
        <name>ATP</name>
        <dbReference type="ChEBI" id="CHEBI:30616"/>
    </ligand>
</feature>
<proteinExistence type="predicted"/>
<sequence length="287" mass="33370">MNNFNPEQPYNTLPLLPPSFNLDDVEILKKVNKANIALARLSGEAKSIPNRHILIEPLSFREAVASSEIENIHTTFNDAIQATYIDESELKIEQKETRNYREALLKGYRLIIEQDFLNTNSFITIQSILEPTKPGIRKIPGTKIQNKSTGEILFTPPEGEDLIRKLLKNFEHYFNNTEDEIDPLIKMAVMHYQFEAIHPFLDGNGRTGRILMVLYLCMVKRLELPILFISGYINQHKNDYYRLLREVTHKENWKEWVIYILNAVESQSNATTKSVIGIRELIHKYRL</sequence>
<dbReference type="PANTHER" id="PTHR13504">
    <property type="entry name" value="FIDO DOMAIN-CONTAINING PROTEIN DDB_G0283145"/>
    <property type="match status" value="1"/>
</dbReference>
<evidence type="ECO:0000313" key="4">
    <source>
        <dbReference type="EMBL" id="MDF1612896.1"/>
    </source>
</evidence>
<keyword evidence="2" id="KW-0547">Nucleotide-binding</keyword>